<dbReference type="RefSeq" id="WP_171627273.1">
    <property type="nucleotide sequence ID" value="NZ_JABBPG010000008.1"/>
</dbReference>
<dbReference type="AlphaFoldDB" id="A0A849VG13"/>
<gene>
    <name evidence="2" type="ORF">HG263_16930</name>
</gene>
<keyword evidence="1" id="KW-0732">Signal</keyword>
<keyword evidence="3" id="KW-1185">Reference proteome</keyword>
<dbReference type="Gene3D" id="3.40.190.10">
    <property type="entry name" value="Periplasmic binding protein-like II"/>
    <property type="match status" value="2"/>
</dbReference>
<evidence type="ECO:0000313" key="2">
    <source>
        <dbReference type="EMBL" id="NOU52216.1"/>
    </source>
</evidence>
<evidence type="ECO:0000256" key="1">
    <source>
        <dbReference type="SAM" id="SignalP"/>
    </source>
</evidence>
<evidence type="ECO:0000313" key="3">
    <source>
        <dbReference type="Proteomes" id="UP000586305"/>
    </source>
</evidence>
<dbReference type="SUPFAM" id="SSF53850">
    <property type="entry name" value="Periplasmic binding protein-like II"/>
    <property type="match status" value="1"/>
</dbReference>
<sequence>MIYKLCFALLLISQSSFSQTIKYVDATSLRNNPNNMYFVKVLELALSKVSNDKQDIWLQPIDVVITQNRQFIELKKQNIDVMWTMSAQARSEQALAIPVPLAFGSYGIRLLVINKSESHFFNALKDVSQLKRLKALVGRDWPDADILRANGFLIENTYSDEELYRVLQQHSGYYFPRAITEANTELLAIKGEKLMVWSKFVLQYPATMYFYVRKGNQELAQLLERGLKIALDDGSLERLFFSFPHHRNAFSAFDLSDAQFVQLQNKQAELGGVAQQVYKLQKRVIKRALKRAQ</sequence>
<accession>A0A849VG13</accession>
<protein>
    <recommendedName>
        <fullName evidence="4">Solute-binding protein family 3/N-terminal domain-containing protein</fullName>
    </recommendedName>
</protein>
<feature type="chain" id="PRO_5032390156" description="Solute-binding protein family 3/N-terminal domain-containing protein" evidence="1">
    <location>
        <begin position="19"/>
        <end position="293"/>
    </location>
</feature>
<dbReference type="EMBL" id="JABBPG010000008">
    <property type="protein sequence ID" value="NOU52216.1"/>
    <property type="molecule type" value="Genomic_DNA"/>
</dbReference>
<dbReference type="Proteomes" id="UP000586305">
    <property type="component" value="Unassembled WGS sequence"/>
</dbReference>
<organism evidence="2 3">
    <name type="scientific">Pseudoalteromonas caenipelagi</name>
    <dbReference type="NCBI Taxonomy" id="2726988"/>
    <lineage>
        <taxon>Bacteria</taxon>
        <taxon>Pseudomonadati</taxon>
        <taxon>Pseudomonadota</taxon>
        <taxon>Gammaproteobacteria</taxon>
        <taxon>Alteromonadales</taxon>
        <taxon>Pseudoalteromonadaceae</taxon>
        <taxon>Pseudoalteromonas</taxon>
    </lineage>
</organism>
<evidence type="ECO:0008006" key="4">
    <source>
        <dbReference type="Google" id="ProtNLM"/>
    </source>
</evidence>
<comment type="caution">
    <text evidence="2">The sequence shown here is derived from an EMBL/GenBank/DDBJ whole genome shotgun (WGS) entry which is preliminary data.</text>
</comment>
<reference evidence="2 3" key="1">
    <citation type="submission" date="2020-04" db="EMBL/GenBank/DDBJ databases">
        <title>Pseudoalteromonas caenipelagi sp. nov., isolated from a tidal flat.</title>
        <authorList>
            <person name="Park S."/>
            <person name="Yoon J.-H."/>
        </authorList>
    </citation>
    <scope>NUCLEOTIDE SEQUENCE [LARGE SCALE GENOMIC DNA]</scope>
    <source>
        <strain evidence="2 3">JBTF-M23</strain>
    </source>
</reference>
<name>A0A849VG13_9GAMM</name>
<feature type="signal peptide" evidence="1">
    <location>
        <begin position="1"/>
        <end position="18"/>
    </location>
</feature>
<proteinExistence type="predicted"/>